<evidence type="ECO:0000256" key="1">
    <source>
        <dbReference type="ARBA" id="ARBA00004167"/>
    </source>
</evidence>
<feature type="transmembrane region" description="Helical" evidence="8">
    <location>
        <begin position="6"/>
        <end position="31"/>
    </location>
</feature>
<dbReference type="Pfam" id="PF01145">
    <property type="entry name" value="Band_7"/>
    <property type="match status" value="1"/>
</dbReference>
<feature type="compositionally biased region" description="Basic and acidic residues" evidence="7">
    <location>
        <begin position="509"/>
        <end position="520"/>
    </location>
</feature>
<evidence type="ECO:0000256" key="7">
    <source>
        <dbReference type="SAM" id="MobiDB-lite"/>
    </source>
</evidence>
<evidence type="ECO:0000313" key="11">
    <source>
        <dbReference type="Proteomes" id="UP000183994"/>
    </source>
</evidence>
<sequence length="551" mass="60097">MGGEGLLGFIGWPLVVVVLAVFIISTLVFLASRYKRCPSDQILVIYGKVGEGQSARCIHGGGALVWPLIQDYCYMSLTPMTINIPLSKALSMQNIRINVPSTFTVGISTEPQIMTNAAERLLNLPKEVIEDMAMEIIFGQLRLTVASLTIEEINQDRERFLEAIRRNVEPELNKIGLYLINVNITDITDESDYIESIGKKAAAEAINQAKVDVAVQDKTGSIGEAEAFREKEIKVAENVAQAEKGKKAAEADRRVYVQQQESKATIGEAEANKELNIKVAENEAQAEKGKKAAEADRRIYVQQQEAEAVGGENKAKADIADADAQLAIKQAEAKRQGEVAKRQAEVEIQKAQYLAEQQRLNAEQIVVQETEKQKIEIAAEAEAEKTRREAKGQADAVLFKYQAEAQGVRQVLQSKAEGYNLLVRSCAGDAKAAATFLLVEKLEELVKVQVEAIKNLKIDKITVWDGGGQDGGKTATADFLSGMVKSLPPLHEVAGMAGVDLPQYLGDMAAEKEPKEEKKPVQSPNTVRVSVPKPAAGLKAPEPPKEPEGKE</sequence>
<accession>A0A1M6BKJ9</accession>
<dbReference type="InterPro" id="IPR031905">
    <property type="entry name" value="Flotillin_C"/>
</dbReference>
<evidence type="ECO:0000313" key="10">
    <source>
        <dbReference type="EMBL" id="SHI49310.1"/>
    </source>
</evidence>
<dbReference type="SMART" id="SM00244">
    <property type="entry name" value="PHB"/>
    <property type="match status" value="1"/>
</dbReference>
<evidence type="ECO:0000256" key="6">
    <source>
        <dbReference type="SAM" id="Coils"/>
    </source>
</evidence>
<dbReference type="Gene3D" id="3.30.479.30">
    <property type="entry name" value="Band 7 domain"/>
    <property type="match status" value="1"/>
</dbReference>
<keyword evidence="11" id="KW-1185">Reference proteome</keyword>
<dbReference type="PANTHER" id="PTHR13806">
    <property type="entry name" value="FLOTILLIN-RELATED"/>
    <property type="match status" value="1"/>
</dbReference>
<dbReference type="Proteomes" id="UP000183994">
    <property type="component" value="Unassembled WGS sequence"/>
</dbReference>
<dbReference type="AlphaFoldDB" id="A0A1M6BKJ9"/>
<organism evidence="10 11">
    <name type="scientific">Desulfatibacillum alkenivorans DSM 16219</name>
    <dbReference type="NCBI Taxonomy" id="1121393"/>
    <lineage>
        <taxon>Bacteria</taxon>
        <taxon>Pseudomonadati</taxon>
        <taxon>Thermodesulfobacteriota</taxon>
        <taxon>Desulfobacteria</taxon>
        <taxon>Desulfobacterales</taxon>
        <taxon>Desulfatibacillaceae</taxon>
        <taxon>Desulfatibacillum</taxon>
    </lineage>
</organism>
<evidence type="ECO:0000256" key="4">
    <source>
        <dbReference type="ARBA" id="ARBA00022475"/>
    </source>
</evidence>
<dbReference type="GO" id="GO:0005886">
    <property type="term" value="C:plasma membrane"/>
    <property type="evidence" value="ECO:0007669"/>
    <property type="project" value="UniProtKB-SubCell"/>
</dbReference>
<feature type="domain" description="Band 7" evidence="9">
    <location>
        <begin position="32"/>
        <end position="201"/>
    </location>
</feature>
<evidence type="ECO:0000256" key="5">
    <source>
        <dbReference type="ARBA" id="ARBA00023136"/>
    </source>
</evidence>
<protein>
    <submittedName>
        <fullName evidence="10">Flotillin</fullName>
    </submittedName>
</protein>
<comment type="similarity">
    <text evidence="3">Belongs to the band 7/mec-2 family. Flotillin subfamily.</text>
</comment>
<dbReference type="CDD" id="cd03399">
    <property type="entry name" value="SPFH_flotillin"/>
    <property type="match status" value="1"/>
</dbReference>
<feature type="region of interest" description="Disordered" evidence="7">
    <location>
        <begin position="507"/>
        <end position="551"/>
    </location>
</feature>
<keyword evidence="6" id="KW-0175">Coiled coil</keyword>
<comment type="subcellular location">
    <subcellularLocation>
        <location evidence="2">Cell membrane</location>
    </subcellularLocation>
    <subcellularLocation>
        <location evidence="1">Membrane</location>
        <topology evidence="1">Single-pass membrane protein</topology>
    </subcellularLocation>
</comment>
<dbReference type="InterPro" id="IPR036013">
    <property type="entry name" value="Band_7/SPFH_dom_sf"/>
</dbReference>
<dbReference type="OrthoDB" id="9786220at2"/>
<reference evidence="11" key="1">
    <citation type="submission" date="2016-11" db="EMBL/GenBank/DDBJ databases">
        <authorList>
            <person name="Varghese N."/>
            <person name="Submissions S."/>
        </authorList>
    </citation>
    <scope>NUCLEOTIDE SEQUENCE [LARGE SCALE GENOMIC DNA]</scope>
    <source>
        <strain evidence="11">DSM 16219</strain>
    </source>
</reference>
<dbReference type="PANTHER" id="PTHR13806:SF31">
    <property type="entry name" value="FLOTILLIN-LIKE PROTEIN 1-RELATED"/>
    <property type="match status" value="1"/>
</dbReference>
<dbReference type="STRING" id="1121393.SAMN02745216_00012"/>
<dbReference type="Pfam" id="PF15975">
    <property type="entry name" value="Flot"/>
    <property type="match status" value="1"/>
</dbReference>
<keyword evidence="5 8" id="KW-0472">Membrane</keyword>
<proteinExistence type="inferred from homology"/>
<gene>
    <name evidence="10" type="ORF">SAMN02745216_00012</name>
</gene>
<dbReference type="RefSeq" id="WP_073471696.1">
    <property type="nucleotide sequence ID" value="NZ_FQZU01000001.1"/>
</dbReference>
<dbReference type="SUPFAM" id="SSF117892">
    <property type="entry name" value="Band 7/SPFH domain"/>
    <property type="match status" value="1"/>
</dbReference>
<evidence type="ECO:0000256" key="3">
    <source>
        <dbReference type="ARBA" id="ARBA00007161"/>
    </source>
</evidence>
<dbReference type="InterPro" id="IPR001107">
    <property type="entry name" value="Band_7"/>
</dbReference>
<name>A0A1M6BKJ9_9BACT</name>
<dbReference type="EMBL" id="FQZU01000001">
    <property type="protein sequence ID" value="SHI49310.1"/>
    <property type="molecule type" value="Genomic_DNA"/>
</dbReference>
<feature type="compositionally biased region" description="Basic and acidic residues" evidence="7">
    <location>
        <begin position="542"/>
        <end position="551"/>
    </location>
</feature>
<evidence type="ECO:0000256" key="8">
    <source>
        <dbReference type="SAM" id="Phobius"/>
    </source>
</evidence>
<evidence type="ECO:0000259" key="9">
    <source>
        <dbReference type="SMART" id="SM00244"/>
    </source>
</evidence>
<keyword evidence="8" id="KW-0812">Transmembrane</keyword>
<evidence type="ECO:0000256" key="2">
    <source>
        <dbReference type="ARBA" id="ARBA00004236"/>
    </source>
</evidence>
<keyword evidence="8" id="KW-1133">Transmembrane helix</keyword>
<keyword evidence="4" id="KW-1003">Cell membrane</keyword>
<dbReference type="InterPro" id="IPR027705">
    <property type="entry name" value="Flotillin_fam"/>
</dbReference>
<feature type="coiled-coil region" evidence="6">
    <location>
        <begin position="341"/>
        <end position="387"/>
    </location>
</feature>